<dbReference type="Proteomes" id="UP000552709">
    <property type="component" value="Unassembled WGS sequence"/>
</dbReference>
<dbReference type="Gene3D" id="1.25.40.10">
    <property type="entry name" value="Tetratricopeptide repeat domain"/>
    <property type="match status" value="1"/>
</dbReference>
<evidence type="ECO:0000313" key="3">
    <source>
        <dbReference type="Proteomes" id="UP000552709"/>
    </source>
</evidence>
<evidence type="ECO:0000313" key="2">
    <source>
        <dbReference type="EMBL" id="MBB5363038.1"/>
    </source>
</evidence>
<sequence>MSKVLMTILTAALLLTASGLTAPMDDALAALNRGQPSVTVALLRDNRDAPALSLLARAYVGQSVLVDGRPEKQRLYAASEAAARAAVAADGRAAEGYVELANALALQLQGAGVVRATRTGLEIRRLFEQALKLDPAQARAWMGLGTWHAQALGLGALVVLTTGASEDTMRMSHQKAIALAPGEIFFRLSYADSLLLLAGQDVRRATGLRQEARHLLEGALALKPQTYWQKYDQEQVRERLRGLP</sequence>
<dbReference type="EMBL" id="JACHFL010000004">
    <property type="protein sequence ID" value="MBB5363038.1"/>
    <property type="molecule type" value="Genomic_DNA"/>
</dbReference>
<gene>
    <name evidence="2" type="ORF">HNQ08_002136</name>
</gene>
<dbReference type="SUPFAM" id="SSF48452">
    <property type="entry name" value="TPR-like"/>
    <property type="match status" value="1"/>
</dbReference>
<feature type="signal peptide" evidence="1">
    <location>
        <begin position="1"/>
        <end position="22"/>
    </location>
</feature>
<comment type="caution">
    <text evidence="2">The sequence shown here is derived from an EMBL/GenBank/DDBJ whole genome shotgun (WGS) entry which is preliminary data.</text>
</comment>
<reference evidence="2 3" key="1">
    <citation type="submission" date="2020-08" db="EMBL/GenBank/DDBJ databases">
        <title>Genomic Encyclopedia of Type Strains, Phase IV (KMG-IV): sequencing the most valuable type-strain genomes for metagenomic binning, comparative biology and taxonomic classification.</title>
        <authorList>
            <person name="Goeker M."/>
        </authorList>
    </citation>
    <scope>NUCLEOTIDE SEQUENCE [LARGE SCALE GENOMIC DNA]</scope>
    <source>
        <strain evidence="2 3">DSM 27939</strain>
    </source>
</reference>
<proteinExistence type="predicted"/>
<dbReference type="InterPro" id="IPR011990">
    <property type="entry name" value="TPR-like_helical_dom_sf"/>
</dbReference>
<keyword evidence="3" id="KW-1185">Reference proteome</keyword>
<name>A0A7W8JUG9_9DEIO</name>
<evidence type="ECO:0000256" key="1">
    <source>
        <dbReference type="SAM" id="SignalP"/>
    </source>
</evidence>
<protein>
    <submittedName>
        <fullName evidence="2">Tetratricopeptide (TPR) repeat protein</fullName>
    </submittedName>
</protein>
<dbReference type="RefSeq" id="WP_184131164.1">
    <property type="nucleotide sequence ID" value="NZ_JACHFL010000004.1"/>
</dbReference>
<accession>A0A7W8JUG9</accession>
<keyword evidence="1" id="KW-0732">Signal</keyword>
<organism evidence="2 3">
    <name type="scientific">Deinococcus humi</name>
    <dbReference type="NCBI Taxonomy" id="662880"/>
    <lineage>
        <taxon>Bacteria</taxon>
        <taxon>Thermotogati</taxon>
        <taxon>Deinococcota</taxon>
        <taxon>Deinococci</taxon>
        <taxon>Deinococcales</taxon>
        <taxon>Deinococcaceae</taxon>
        <taxon>Deinococcus</taxon>
    </lineage>
</organism>
<dbReference type="AlphaFoldDB" id="A0A7W8JUG9"/>
<feature type="chain" id="PRO_5030642677" evidence="1">
    <location>
        <begin position="23"/>
        <end position="244"/>
    </location>
</feature>